<dbReference type="PANTHER" id="PTHR30614:SF37">
    <property type="entry name" value="AMINO-ACID ABC TRANSPORTER PERMEASE PROTEIN YHDX-RELATED"/>
    <property type="match status" value="1"/>
</dbReference>
<dbReference type="RefSeq" id="WP_189444027.1">
    <property type="nucleotide sequence ID" value="NZ_BMZI01000003.1"/>
</dbReference>
<dbReference type="InterPro" id="IPR035906">
    <property type="entry name" value="MetI-like_sf"/>
</dbReference>
<evidence type="ECO:0000256" key="2">
    <source>
        <dbReference type="ARBA" id="ARBA00010072"/>
    </source>
</evidence>
<evidence type="ECO:0000313" key="12">
    <source>
        <dbReference type="Proteomes" id="UP000646745"/>
    </source>
</evidence>
<dbReference type="EMBL" id="BMZI01000003">
    <property type="protein sequence ID" value="GHB17101.1"/>
    <property type="molecule type" value="Genomic_DNA"/>
</dbReference>
<dbReference type="InterPro" id="IPR010065">
    <property type="entry name" value="AA_ABC_transptr_permease_3TM"/>
</dbReference>
<keyword evidence="7 9" id="KW-1133">Transmembrane helix</keyword>
<sequence>MHAFIENFFNWAIMAQYGPTLLVGFFRTVWLALLVIVTGVGVGMLLALIRSIGIRPLNVLIKQSVDVIRALPPLVLIILLYFGLPYVGLRLGGFVVAWFSLSLVLVAFAEEIFWAGICAISKGQLEAARATGLTFATTMKSVVLPQAVRIAIPPLTSRLIAITKNTALASAIAVPELLGTAITVQSDVANTTPLMMAAIGYLLMIYPLVLMSKWVESRSQWAK</sequence>
<keyword evidence="4" id="KW-1003">Cell membrane</keyword>
<gene>
    <name evidence="11" type="ORF">GCM10009038_14760</name>
</gene>
<evidence type="ECO:0000259" key="10">
    <source>
        <dbReference type="PROSITE" id="PS50928"/>
    </source>
</evidence>
<feature type="transmembrane region" description="Helical" evidence="9">
    <location>
        <begin position="159"/>
        <end position="182"/>
    </location>
</feature>
<feature type="transmembrane region" description="Helical" evidence="9">
    <location>
        <begin position="70"/>
        <end position="89"/>
    </location>
</feature>
<reference evidence="12" key="1">
    <citation type="journal article" date="2019" name="Int. J. Syst. Evol. Microbiol.">
        <title>The Global Catalogue of Microorganisms (GCM) 10K type strain sequencing project: providing services to taxonomists for standard genome sequencing and annotation.</title>
        <authorList>
            <consortium name="The Broad Institute Genomics Platform"/>
            <consortium name="The Broad Institute Genome Sequencing Center for Infectious Disease"/>
            <person name="Wu L."/>
            <person name="Ma J."/>
        </authorList>
    </citation>
    <scope>NUCLEOTIDE SEQUENCE [LARGE SCALE GENOMIC DNA]</scope>
    <source>
        <strain evidence="12">KCTC 32998</strain>
    </source>
</reference>
<keyword evidence="12" id="KW-1185">Reference proteome</keyword>
<dbReference type="PROSITE" id="PS50928">
    <property type="entry name" value="ABC_TM1"/>
    <property type="match status" value="1"/>
</dbReference>
<evidence type="ECO:0000256" key="1">
    <source>
        <dbReference type="ARBA" id="ARBA00004429"/>
    </source>
</evidence>
<comment type="caution">
    <text evidence="11">The sequence shown here is derived from an EMBL/GenBank/DDBJ whole genome shotgun (WGS) entry which is preliminary data.</text>
</comment>
<evidence type="ECO:0000256" key="4">
    <source>
        <dbReference type="ARBA" id="ARBA00022475"/>
    </source>
</evidence>
<organism evidence="11 12">
    <name type="scientific">Salinicola rhizosphaerae</name>
    <dbReference type="NCBI Taxonomy" id="1443141"/>
    <lineage>
        <taxon>Bacteria</taxon>
        <taxon>Pseudomonadati</taxon>
        <taxon>Pseudomonadota</taxon>
        <taxon>Gammaproteobacteria</taxon>
        <taxon>Oceanospirillales</taxon>
        <taxon>Halomonadaceae</taxon>
        <taxon>Salinicola</taxon>
    </lineage>
</organism>
<dbReference type="CDD" id="cd06261">
    <property type="entry name" value="TM_PBP2"/>
    <property type="match status" value="1"/>
</dbReference>
<protein>
    <submittedName>
        <fullName evidence="11">Polar amino acid ABC transporter permease</fullName>
    </submittedName>
</protein>
<dbReference type="NCBIfam" id="TIGR01726">
    <property type="entry name" value="HEQRo_perm_3TM"/>
    <property type="match status" value="1"/>
</dbReference>
<feature type="transmembrane region" description="Helical" evidence="9">
    <location>
        <begin position="29"/>
        <end position="49"/>
    </location>
</feature>
<dbReference type="Gene3D" id="1.10.3720.10">
    <property type="entry name" value="MetI-like"/>
    <property type="match status" value="1"/>
</dbReference>
<keyword evidence="6" id="KW-0029">Amino-acid transport</keyword>
<dbReference type="SUPFAM" id="SSF161098">
    <property type="entry name" value="MetI-like"/>
    <property type="match status" value="1"/>
</dbReference>
<evidence type="ECO:0000256" key="5">
    <source>
        <dbReference type="ARBA" id="ARBA00022692"/>
    </source>
</evidence>
<evidence type="ECO:0000256" key="3">
    <source>
        <dbReference type="ARBA" id="ARBA00022448"/>
    </source>
</evidence>
<evidence type="ECO:0000256" key="6">
    <source>
        <dbReference type="ARBA" id="ARBA00022970"/>
    </source>
</evidence>
<feature type="transmembrane region" description="Helical" evidence="9">
    <location>
        <begin position="194"/>
        <end position="215"/>
    </location>
</feature>
<feature type="domain" description="ABC transmembrane type-1" evidence="10">
    <location>
        <begin position="25"/>
        <end position="212"/>
    </location>
</feature>
<dbReference type="PANTHER" id="PTHR30614">
    <property type="entry name" value="MEMBRANE COMPONENT OF AMINO ACID ABC TRANSPORTER"/>
    <property type="match status" value="1"/>
</dbReference>
<name>A0ABQ3DXM8_9GAMM</name>
<evidence type="ECO:0000256" key="9">
    <source>
        <dbReference type="RuleBase" id="RU363032"/>
    </source>
</evidence>
<dbReference type="Proteomes" id="UP000646745">
    <property type="component" value="Unassembled WGS sequence"/>
</dbReference>
<accession>A0ABQ3DXM8</accession>
<keyword evidence="8 9" id="KW-0472">Membrane</keyword>
<evidence type="ECO:0000313" key="11">
    <source>
        <dbReference type="EMBL" id="GHB17101.1"/>
    </source>
</evidence>
<feature type="transmembrane region" description="Helical" evidence="9">
    <location>
        <begin position="95"/>
        <end position="120"/>
    </location>
</feature>
<evidence type="ECO:0000256" key="8">
    <source>
        <dbReference type="ARBA" id="ARBA00023136"/>
    </source>
</evidence>
<keyword evidence="5 9" id="KW-0812">Transmembrane</keyword>
<evidence type="ECO:0000256" key="7">
    <source>
        <dbReference type="ARBA" id="ARBA00022989"/>
    </source>
</evidence>
<keyword evidence="3 9" id="KW-0813">Transport</keyword>
<dbReference type="InterPro" id="IPR043429">
    <property type="entry name" value="ArtM/GltK/GlnP/TcyL/YhdX-like"/>
</dbReference>
<proteinExistence type="inferred from homology"/>
<dbReference type="InterPro" id="IPR000515">
    <property type="entry name" value="MetI-like"/>
</dbReference>
<dbReference type="Pfam" id="PF00528">
    <property type="entry name" value="BPD_transp_1"/>
    <property type="match status" value="1"/>
</dbReference>
<comment type="similarity">
    <text evidence="2">Belongs to the binding-protein-dependent transport system permease family. HisMQ subfamily.</text>
</comment>
<comment type="subcellular location">
    <subcellularLocation>
        <location evidence="1">Cell inner membrane</location>
        <topology evidence="1">Multi-pass membrane protein</topology>
    </subcellularLocation>
    <subcellularLocation>
        <location evidence="9">Cell membrane</location>
        <topology evidence="9">Multi-pass membrane protein</topology>
    </subcellularLocation>
</comment>